<reference evidence="2 3" key="1">
    <citation type="journal article" date="2019" name="Int. J. Syst. Evol. Microbiol.">
        <title>Anaerobacillus alkaliphilus sp. nov., a novel alkaliphilic and moderately halophilic bacterium.</title>
        <authorList>
            <person name="Borsodi A.K."/>
            <person name="Aszalos J.M."/>
            <person name="Bihari P."/>
            <person name="Nagy I."/>
            <person name="Schumann P."/>
            <person name="Sproer C."/>
            <person name="Kovacs A.L."/>
            <person name="Boka K."/>
            <person name="Dobosy P."/>
            <person name="Ovari M."/>
            <person name="Szili-Kovacs T."/>
            <person name="Toth E."/>
        </authorList>
    </citation>
    <scope>NUCLEOTIDE SEQUENCE [LARGE SCALE GENOMIC DNA]</scope>
    <source>
        <strain evidence="2 3">B16-10</strain>
    </source>
</reference>
<evidence type="ECO:0000259" key="1">
    <source>
        <dbReference type="Pfam" id="PF26226"/>
    </source>
</evidence>
<accession>A0A4Q0VN32</accession>
<evidence type="ECO:0000313" key="2">
    <source>
        <dbReference type="EMBL" id="RXI97792.1"/>
    </source>
</evidence>
<gene>
    <name evidence="2" type="ORF">DS745_15610</name>
</gene>
<dbReference type="AlphaFoldDB" id="A0A4Q0VN32"/>
<proteinExistence type="predicted"/>
<dbReference type="InterPro" id="IPR058365">
    <property type="entry name" value="DUF8052"/>
</dbReference>
<feature type="domain" description="DUF8052" evidence="1">
    <location>
        <begin position="12"/>
        <end position="171"/>
    </location>
</feature>
<keyword evidence="3" id="KW-1185">Reference proteome</keyword>
<sequence>MDGMLMTQQTMKHYINEIMNKYVVFFDVYRGDKIGQTPLAFSALYKRRDEKYLITKTIKVWGIENQQCVFAATREEPLTKEFIQQFERDIRENINSYVAHHKEHMSTIFLGVVVTDQPVTEAFIKGVRKYRKVKFIKYGMHGWAELYLAIVDLHAEKVYVHRKGDTYVEPFLKSLLKKEEQT</sequence>
<protein>
    <recommendedName>
        <fullName evidence="1">DUF8052 domain-containing protein</fullName>
    </recommendedName>
</protein>
<dbReference type="EMBL" id="QOUX01000046">
    <property type="protein sequence ID" value="RXI97792.1"/>
    <property type="molecule type" value="Genomic_DNA"/>
</dbReference>
<dbReference type="OrthoDB" id="2836917at2"/>
<dbReference type="Pfam" id="PF26226">
    <property type="entry name" value="DUF8052"/>
    <property type="match status" value="1"/>
</dbReference>
<organism evidence="2 3">
    <name type="scientific">Anaerobacillus alkaliphilus</name>
    <dbReference type="NCBI Taxonomy" id="1548597"/>
    <lineage>
        <taxon>Bacteria</taxon>
        <taxon>Bacillati</taxon>
        <taxon>Bacillota</taxon>
        <taxon>Bacilli</taxon>
        <taxon>Bacillales</taxon>
        <taxon>Bacillaceae</taxon>
        <taxon>Anaerobacillus</taxon>
    </lineage>
</organism>
<name>A0A4Q0VN32_9BACI</name>
<dbReference type="Proteomes" id="UP000290649">
    <property type="component" value="Unassembled WGS sequence"/>
</dbReference>
<comment type="caution">
    <text evidence="2">The sequence shown here is derived from an EMBL/GenBank/DDBJ whole genome shotgun (WGS) entry which is preliminary data.</text>
</comment>
<evidence type="ECO:0000313" key="3">
    <source>
        <dbReference type="Proteomes" id="UP000290649"/>
    </source>
</evidence>